<protein>
    <submittedName>
        <fullName evidence="1">Uncharacterized protein</fullName>
    </submittedName>
</protein>
<dbReference type="EMBL" id="BLXT01000430">
    <property type="protein sequence ID" value="GFN76963.1"/>
    <property type="molecule type" value="Genomic_DNA"/>
</dbReference>
<evidence type="ECO:0000313" key="1">
    <source>
        <dbReference type="EMBL" id="GFN76963.1"/>
    </source>
</evidence>
<name>A0AAV3Y202_9GAST</name>
<gene>
    <name evidence="1" type="ORF">PoB_000346900</name>
</gene>
<comment type="caution">
    <text evidence="1">The sequence shown here is derived from an EMBL/GenBank/DDBJ whole genome shotgun (WGS) entry which is preliminary data.</text>
</comment>
<dbReference type="AlphaFoldDB" id="A0AAV3Y202"/>
<organism evidence="1 2">
    <name type="scientific">Plakobranchus ocellatus</name>
    <dbReference type="NCBI Taxonomy" id="259542"/>
    <lineage>
        <taxon>Eukaryota</taxon>
        <taxon>Metazoa</taxon>
        <taxon>Spiralia</taxon>
        <taxon>Lophotrochozoa</taxon>
        <taxon>Mollusca</taxon>
        <taxon>Gastropoda</taxon>
        <taxon>Heterobranchia</taxon>
        <taxon>Euthyneura</taxon>
        <taxon>Panpulmonata</taxon>
        <taxon>Sacoglossa</taxon>
        <taxon>Placobranchoidea</taxon>
        <taxon>Plakobranchidae</taxon>
        <taxon>Plakobranchus</taxon>
    </lineage>
</organism>
<proteinExistence type="predicted"/>
<keyword evidence="2" id="KW-1185">Reference proteome</keyword>
<accession>A0AAV3Y202</accession>
<evidence type="ECO:0000313" key="2">
    <source>
        <dbReference type="Proteomes" id="UP000735302"/>
    </source>
</evidence>
<reference evidence="1 2" key="1">
    <citation type="journal article" date="2021" name="Elife">
        <title>Chloroplast acquisition without the gene transfer in kleptoplastic sea slugs, Plakobranchus ocellatus.</title>
        <authorList>
            <person name="Maeda T."/>
            <person name="Takahashi S."/>
            <person name="Yoshida T."/>
            <person name="Shimamura S."/>
            <person name="Takaki Y."/>
            <person name="Nagai Y."/>
            <person name="Toyoda A."/>
            <person name="Suzuki Y."/>
            <person name="Arimoto A."/>
            <person name="Ishii H."/>
            <person name="Satoh N."/>
            <person name="Nishiyama T."/>
            <person name="Hasebe M."/>
            <person name="Maruyama T."/>
            <person name="Minagawa J."/>
            <person name="Obokata J."/>
            <person name="Shigenobu S."/>
        </authorList>
    </citation>
    <scope>NUCLEOTIDE SEQUENCE [LARGE SCALE GENOMIC DNA]</scope>
</reference>
<dbReference type="Proteomes" id="UP000735302">
    <property type="component" value="Unassembled WGS sequence"/>
</dbReference>
<sequence>MSQNGTLRDSSSNLCGHRGNFIGRHKLCSAEQNKSEKVKNVRNRRVYWAVGYHDRGPSFKPPFRVKYIFHCSSVSTQALNGKLGLFRLGESKGCEVWRGVLKSWIMSTNDCSSVSTLLYVSYIGFDFDRSW</sequence>